<feature type="domain" description="Polysaccharide biosynthesis enzyme WcbI" evidence="1">
    <location>
        <begin position="20"/>
        <end position="221"/>
    </location>
</feature>
<organism evidence="2 3">
    <name type="scientific">Cryobacterium breve</name>
    <dbReference type="NCBI Taxonomy" id="1259258"/>
    <lineage>
        <taxon>Bacteria</taxon>
        <taxon>Bacillati</taxon>
        <taxon>Actinomycetota</taxon>
        <taxon>Actinomycetes</taxon>
        <taxon>Micrococcales</taxon>
        <taxon>Microbacteriaceae</taxon>
        <taxon>Cryobacterium</taxon>
    </lineage>
</organism>
<proteinExistence type="predicted"/>
<comment type="caution">
    <text evidence="2">The sequence shown here is derived from an EMBL/GenBank/DDBJ whole genome shotgun (WGS) entry which is preliminary data.</text>
</comment>
<sequence>MANQHADWRGVEPGSDRPLIVTHGNCQAESVRRAVAASDVATVRIPPAHELAADDLPHLNRLLARARFFISQPVRDDYRGLAIGTRQLAAQMPAHSTTVMFPVIRFAGLYPFHLIVRPPSDLGATPPLVAYHDARLLRTAFDRRFDPRSPVRRVDLTTEQVMTVGLRSIAELQQREQRHSTVLVSDLFTSPSFPQMRTINHPGNPVWLVVAARLRRALHLAEIPAMLDHPLLDSVHAPRLPIVADTYGLPDSPTDSWLVNGHRVSCGEVEDAHLRWYEDHPDAVDAGLARHADTLHGLGLR</sequence>
<dbReference type="InterPro" id="IPR041307">
    <property type="entry name" value="WcbI"/>
</dbReference>
<dbReference type="RefSeq" id="WP_134363067.1">
    <property type="nucleotide sequence ID" value="NZ_SOGJ01000019.1"/>
</dbReference>
<evidence type="ECO:0000313" key="3">
    <source>
        <dbReference type="Proteomes" id="UP000298355"/>
    </source>
</evidence>
<name>A0ABY2J1R5_9MICO</name>
<dbReference type="EMBL" id="SOGJ01000019">
    <property type="protein sequence ID" value="TFC98654.1"/>
    <property type="molecule type" value="Genomic_DNA"/>
</dbReference>
<protein>
    <submittedName>
        <fullName evidence="2">Peptide ABC transporter ATPase</fullName>
    </submittedName>
</protein>
<dbReference type="Gene3D" id="3.40.50.12080">
    <property type="match status" value="1"/>
</dbReference>
<evidence type="ECO:0000259" key="1">
    <source>
        <dbReference type="Pfam" id="PF18588"/>
    </source>
</evidence>
<reference evidence="2 3" key="1">
    <citation type="submission" date="2019-03" db="EMBL/GenBank/DDBJ databases">
        <title>Genomics of glacier-inhabiting Cryobacterium strains.</title>
        <authorList>
            <person name="Liu Q."/>
            <person name="Xin Y.-H."/>
        </authorList>
    </citation>
    <scope>NUCLEOTIDE SEQUENCE [LARGE SCALE GENOMIC DNA]</scope>
    <source>
        <strain evidence="2 3">TMT4-23</strain>
    </source>
</reference>
<evidence type="ECO:0000313" key="2">
    <source>
        <dbReference type="EMBL" id="TFC98654.1"/>
    </source>
</evidence>
<gene>
    <name evidence="2" type="ORF">E3O65_07185</name>
</gene>
<keyword evidence="3" id="KW-1185">Reference proteome</keyword>
<dbReference type="Proteomes" id="UP000298355">
    <property type="component" value="Unassembled WGS sequence"/>
</dbReference>
<dbReference type="Pfam" id="PF18588">
    <property type="entry name" value="WcbI"/>
    <property type="match status" value="1"/>
</dbReference>
<accession>A0ABY2J1R5</accession>